<accession>A0A2K2D0E3</accession>
<feature type="region of interest" description="Disordered" evidence="1">
    <location>
        <begin position="1"/>
        <end position="53"/>
    </location>
</feature>
<dbReference type="EMBL" id="CM000882">
    <property type="protein sequence ID" value="PNT67752.1"/>
    <property type="molecule type" value="Genomic_DNA"/>
</dbReference>
<reference evidence="2 3" key="1">
    <citation type="journal article" date="2010" name="Nature">
        <title>Genome sequencing and analysis of the model grass Brachypodium distachyon.</title>
        <authorList>
            <consortium name="International Brachypodium Initiative"/>
        </authorList>
    </citation>
    <scope>NUCLEOTIDE SEQUENCE [LARGE SCALE GENOMIC DNA]</scope>
    <source>
        <strain evidence="2 3">Bd21</strain>
    </source>
</reference>
<evidence type="ECO:0000313" key="4">
    <source>
        <dbReference type="Proteomes" id="UP000008810"/>
    </source>
</evidence>
<sequence>MKEQRYPCNCNHKNTEGGDRKPQRFISDSKKPSGKRNERWTAPSPRRRLKRARQAGIPRIKCANFSVCAERESVGSGSGEFGRLWYRKQTHRTPTTHRIRQAFSSVFGVRCCSR</sequence>
<evidence type="ECO:0000313" key="2">
    <source>
        <dbReference type="EMBL" id="PNT67752.1"/>
    </source>
</evidence>
<reference evidence="3" key="3">
    <citation type="submission" date="2018-08" db="UniProtKB">
        <authorList>
            <consortium name="EnsemblPlants"/>
        </authorList>
    </citation>
    <scope>IDENTIFICATION</scope>
    <source>
        <strain evidence="3">cv. Bd21</strain>
    </source>
</reference>
<evidence type="ECO:0000313" key="3">
    <source>
        <dbReference type="EnsemblPlants" id="PNT67752"/>
    </source>
</evidence>
<dbReference type="AlphaFoldDB" id="A0A2K2D0E3"/>
<dbReference type="Proteomes" id="UP000008810">
    <property type="component" value="Chromosome 3"/>
</dbReference>
<protein>
    <submittedName>
        <fullName evidence="2 3">Uncharacterized protein</fullName>
    </submittedName>
</protein>
<evidence type="ECO:0000256" key="1">
    <source>
        <dbReference type="SAM" id="MobiDB-lite"/>
    </source>
</evidence>
<dbReference type="EnsemblPlants" id="PNT67752">
    <property type="protein sequence ID" value="PNT67752"/>
    <property type="gene ID" value="BRADI_3g31585v3"/>
</dbReference>
<organism evidence="2">
    <name type="scientific">Brachypodium distachyon</name>
    <name type="common">Purple false brome</name>
    <name type="synonym">Trachynia distachya</name>
    <dbReference type="NCBI Taxonomy" id="15368"/>
    <lineage>
        <taxon>Eukaryota</taxon>
        <taxon>Viridiplantae</taxon>
        <taxon>Streptophyta</taxon>
        <taxon>Embryophyta</taxon>
        <taxon>Tracheophyta</taxon>
        <taxon>Spermatophyta</taxon>
        <taxon>Magnoliopsida</taxon>
        <taxon>Liliopsida</taxon>
        <taxon>Poales</taxon>
        <taxon>Poaceae</taxon>
        <taxon>BOP clade</taxon>
        <taxon>Pooideae</taxon>
        <taxon>Stipodae</taxon>
        <taxon>Brachypodieae</taxon>
        <taxon>Brachypodium</taxon>
    </lineage>
</organism>
<dbReference type="InParanoid" id="A0A2K2D0E3"/>
<gene>
    <name evidence="2" type="ORF">BRADI_3g31585v3</name>
</gene>
<dbReference type="Gramene" id="PNT67752">
    <property type="protein sequence ID" value="PNT67752"/>
    <property type="gene ID" value="BRADI_3g31585v3"/>
</dbReference>
<name>A0A2K2D0E3_BRADI</name>
<reference evidence="2" key="2">
    <citation type="submission" date="2017-06" db="EMBL/GenBank/DDBJ databases">
        <title>WGS assembly of Brachypodium distachyon.</title>
        <authorList>
            <consortium name="The International Brachypodium Initiative"/>
            <person name="Lucas S."/>
            <person name="Harmon-Smith M."/>
            <person name="Lail K."/>
            <person name="Tice H."/>
            <person name="Grimwood J."/>
            <person name="Bruce D."/>
            <person name="Barry K."/>
            <person name="Shu S."/>
            <person name="Lindquist E."/>
            <person name="Wang M."/>
            <person name="Pitluck S."/>
            <person name="Vogel J.P."/>
            <person name="Garvin D.F."/>
            <person name="Mockler T.C."/>
            <person name="Schmutz J."/>
            <person name="Rokhsar D."/>
            <person name="Bevan M.W."/>
        </authorList>
    </citation>
    <scope>NUCLEOTIDE SEQUENCE</scope>
    <source>
        <strain evidence="2">Bd21</strain>
    </source>
</reference>
<feature type="compositionally biased region" description="Basic and acidic residues" evidence="1">
    <location>
        <begin position="13"/>
        <end position="39"/>
    </location>
</feature>
<proteinExistence type="predicted"/>
<keyword evidence="4" id="KW-1185">Reference proteome</keyword>